<sequence length="370" mass="40913">MVDITKYAAKDFAAELKDTVKLLDSKRAGGANEASVEISLQDVVKERYGLEFQDYLDKLGIDTRRDTMQNIFTMPEQGYTWLVPEIIRSAISLGIKQAPFYPNIIASDQSIKGLTAIMPFVNPSDANPARVNEAETIPLGDVSFGQKSVTLFKVGRGFRLTDEVKNYVSLDVLAIFLRDFGVQLGYALDTLALDTAINGNKADGSESAPVIGVGTANALAYRDILRIWIRASRLGRNFKTMIGSEDISLDLLDLPEFKNRQNGTTQATLNLKTPVPNSADYYIHPGVPDNQILMVDPRAALIKLTAQQLMIESERIASNQTNSVYATITTGFSKMYRDAAILLDKSEKFAENGFPDYMNIDPYITAQIEQ</sequence>
<reference evidence="1" key="1">
    <citation type="journal article" date="2021" name="Proc. Natl. Acad. Sci. U.S.A.">
        <title>A Catalog of Tens of Thousands of Viruses from Human Metagenomes Reveals Hidden Associations with Chronic Diseases.</title>
        <authorList>
            <person name="Tisza M.J."/>
            <person name="Buck C.B."/>
        </authorList>
    </citation>
    <scope>NUCLEOTIDE SEQUENCE</scope>
    <source>
        <strain evidence="1">Ct3Pt8</strain>
    </source>
</reference>
<evidence type="ECO:0000313" key="1">
    <source>
        <dbReference type="EMBL" id="DAD83375.1"/>
    </source>
</evidence>
<dbReference type="EMBL" id="BK014935">
    <property type="protein sequence ID" value="DAD83375.1"/>
    <property type="molecule type" value="Genomic_DNA"/>
</dbReference>
<protein>
    <submittedName>
        <fullName evidence="1">Major capsid protein</fullName>
    </submittedName>
</protein>
<proteinExistence type="predicted"/>
<dbReference type="SUPFAM" id="SSF56563">
    <property type="entry name" value="Major capsid protein gp5"/>
    <property type="match status" value="1"/>
</dbReference>
<dbReference type="Pfam" id="PF25209">
    <property type="entry name" value="Phage_capsid_4"/>
    <property type="match status" value="1"/>
</dbReference>
<accession>A0A8S5MMU8</accession>
<organism evidence="1">
    <name type="scientific">Myoviridae sp. ct3Pt8</name>
    <dbReference type="NCBI Taxonomy" id="2826608"/>
    <lineage>
        <taxon>Viruses</taxon>
        <taxon>Duplodnaviria</taxon>
        <taxon>Heunggongvirae</taxon>
        <taxon>Uroviricota</taxon>
        <taxon>Caudoviricetes</taxon>
    </lineage>
</organism>
<name>A0A8S5MMU8_9CAUD</name>